<proteinExistence type="predicted"/>
<sequence length="131" mass="14045">MTNKSAEPALYDVADDGAAILFGARDRAGYISFPFQELGSLESGDHGSDLTRVPLSGHGTVRASATVWRHNDPTVEVPYTVASISLDEGPLIRGVMADLATPTHGTPVRAITIPMPDAGDDVRQLRFEEIR</sequence>
<feature type="domain" description="ChsH2 C-terminal OB-fold" evidence="1">
    <location>
        <begin position="53"/>
        <end position="110"/>
    </location>
</feature>
<dbReference type="SUPFAM" id="SSF50249">
    <property type="entry name" value="Nucleic acid-binding proteins"/>
    <property type="match status" value="1"/>
</dbReference>
<dbReference type="RefSeq" id="WP_378752814.1">
    <property type="nucleotide sequence ID" value="NZ_JBHSSV010000011.1"/>
</dbReference>
<dbReference type="InterPro" id="IPR012340">
    <property type="entry name" value="NA-bd_OB-fold"/>
</dbReference>
<reference evidence="3" key="1">
    <citation type="journal article" date="2019" name="Int. J. Syst. Evol. Microbiol.">
        <title>The Global Catalogue of Microorganisms (GCM) 10K type strain sequencing project: providing services to taxonomists for standard genome sequencing and annotation.</title>
        <authorList>
            <consortium name="The Broad Institute Genomics Platform"/>
            <consortium name="The Broad Institute Genome Sequencing Center for Infectious Disease"/>
            <person name="Wu L."/>
            <person name="Ma J."/>
        </authorList>
    </citation>
    <scope>NUCLEOTIDE SEQUENCE [LARGE SCALE GENOMIC DNA]</scope>
    <source>
        <strain evidence="3">CCUG 50754</strain>
    </source>
</reference>
<dbReference type="EMBL" id="JBHTIM010000001">
    <property type="protein sequence ID" value="MFD0781367.1"/>
    <property type="molecule type" value="Genomic_DNA"/>
</dbReference>
<evidence type="ECO:0000259" key="1">
    <source>
        <dbReference type="Pfam" id="PF01796"/>
    </source>
</evidence>
<accession>A0ABW2ZRU6</accession>
<evidence type="ECO:0000313" key="2">
    <source>
        <dbReference type="EMBL" id="MFD0781367.1"/>
    </source>
</evidence>
<keyword evidence="3" id="KW-1185">Reference proteome</keyword>
<protein>
    <submittedName>
        <fullName evidence="2">Zn-ribbon domain-containing OB-fold protein</fullName>
    </submittedName>
</protein>
<dbReference type="Proteomes" id="UP001597042">
    <property type="component" value="Unassembled WGS sequence"/>
</dbReference>
<name>A0ABW2ZRU6_9MICO</name>
<evidence type="ECO:0000313" key="3">
    <source>
        <dbReference type="Proteomes" id="UP001597042"/>
    </source>
</evidence>
<comment type="caution">
    <text evidence="2">The sequence shown here is derived from an EMBL/GenBank/DDBJ whole genome shotgun (WGS) entry which is preliminary data.</text>
</comment>
<dbReference type="Pfam" id="PF01796">
    <property type="entry name" value="OB_ChsH2_C"/>
    <property type="match status" value="1"/>
</dbReference>
<dbReference type="InterPro" id="IPR002878">
    <property type="entry name" value="ChsH2_C"/>
</dbReference>
<organism evidence="2 3">
    <name type="scientific">Microbacterium koreense</name>
    <dbReference type="NCBI Taxonomy" id="323761"/>
    <lineage>
        <taxon>Bacteria</taxon>
        <taxon>Bacillati</taxon>
        <taxon>Actinomycetota</taxon>
        <taxon>Actinomycetes</taxon>
        <taxon>Micrococcales</taxon>
        <taxon>Microbacteriaceae</taxon>
        <taxon>Microbacterium</taxon>
    </lineage>
</organism>
<gene>
    <name evidence="2" type="ORF">ACFQZV_08650</name>
</gene>